<name>A0A0G0K5V8_9BACT</name>
<evidence type="ECO:0000313" key="2">
    <source>
        <dbReference type="Proteomes" id="UP000033876"/>
    </source>
</evidence>
<sequence length="198" mass="22916">MYFKSSKKIKSYIVCNVPHSGTKIPADFLKDYVLAPIELKKENLTMADLYTDELYNSLLKDSNYIISQVSRIVVDIERFYEEKKEAMAKVGMSALYTKTGDGDILRVLNTKVKKELLGKIYKPYHKLFADLVGECLKKHKKCLILDCHSFPEIPRPYEDDKKQNRPDVCIGIDTFHTPRKLSKILKKKFELIGYSVKL</sequence>
<proteinExistence type="predicted"/>
<dbReference type="SUPFAM" id="SSF53187">
    <property type="entry name" value="Zn-dependent exopeptidases"/>
    <property type="match status" value="1"/>
</dbReference>
<dbReference type="EMBL" id="LBTF01000001">
    <property type="protein sequence ID" value="KKQ36036.1"/>
    <property type="molecule type" value="Genomic_DNA"/>
</dbReference>
<accession>A0A0G0K5V8</accession>
<organism evidence="1 2">
    <name type="scientific">Candidatus Nomurabacteria bacterium GW2011_GWB1_37_5</name>
    <dbReference type="NCBI Taxonomy" id="1618742"/>
    <lineage>
        <taxon>Bacteria</taxon>
        <taxon>Candidatus Nomuraibacteriota</taxon>
    </lineage>
</organism>
<dbReference type="Proteomes" id="UP000033876">
    <property type="component" value="Unassembled WGS sequence"/>
</dbReference>
<protein>
    <recommendedName>
        <fullName evidence="3">N-formylglutamate amidohydrolase</fullName>
    </recommendedName>
</protein>
<feature type="non-terminal residue" evidence="1">
    <location>
        <position position="198"/>
    </location>
</feature>
<evidence type="ECO:0008006" key="3">
    <source>
        <dbReference type="Google" id="ProtNLM"/>
    </source>
</evidence>
<gene>
    <name evidence="1" type="ORF">US50_C0001G0038</name>
</gene>
<comment type="caution">
    <text evidence="1">The sequence shown here is derived from an EMBL/GenBank/DDBJ whole genome shotgun (WGS) entry which is preliminary data.</text>
</comment>
<dbReference type="InterPro" id="IPR007709">
    <property type="entry name" value="N-FG_amidohydro"/>
</dbReference>
<dbReference type="AlphaFoldDB" id="A0A0G0K5V8"/>
<dbReference type="Gene3D" id="3.40.630.40">
    <property type="entry name" value="Zn-dependent exopeptidases"/>
    <property type="match status" value="1"/>
</dbReference>
<reference evidence="1 2" key="1">
    <citation type="journal article" date="2015" name="Nature">
        <title>rRNA introns, odd ribosomes, and small enigmatic genomes across a large radiation of phyla.</title>
        <authorList>
            <person name="Brown C.T."/>
            <person name="Hug L.A."/>
            <person name="Thomas B.C."/>
            <person name="Sharon I."/>
            <person name="Castelle C.J."/>
            <person name="Singh A."/>
            <person name="Wilkins M.J."/>
            <person name="Williams K.H."/>
            <person name="Banfield J.F."/>
        </authorList>
    </citation>
    <scope>NUCLEOTIDE SEQUENCE [LARGE SCALE GENOMIC DNA]</scope>
</reference>
<evidence type="ECO:0000313" key="1">
    <source>
        <dbReference type="EMBL" id="KKQ36036.1"/>
    </source>
</evidence>
<dbReference type="Pfam" id="PF05013">
    <property type="entry name" value="FGase"/>
    <property type="match status" value="1"/>
</dbReference>